<gene>
    <name evidence="9" type="ORF">GSI_07103</name>
</gene>
<dbReference type="PANTHER" id="PTHR13044">
    <property type="entry name" value="ACTIVATING TRANSCRIPTION FACTOR ATF 4/5"/>
    <property type="match status" value="1"/>
</dbReference>
<evidence type="ECO:0000256" key="7">
    <source>
        <dbReference type="SAM" id="MobiDB-lite"/>
    </source>
</evidence>
<keyword evidence="3" id="KW-0238">DNA-binding</keyword>
<evidence type="ECO:0000259" key="8">
    <source>
        <dbReference type="PROSITE" id="PS50217"/>
    </source>
</evidence>
<dbReference type="GO" id="GO:0001228">
    <property type="term" value="F:DNA-binding transcription activator activity, RNA polymerase II-specific"/>
    <property type="evidence" value="ECO:0007669"/>
    <property type="project" value="TreeGrafter"/>
</dbReference>
<feature type="compositionally biased region" description="Low complexity" evidence="7">
    <location>
        <begin position="158"/>
        <end position="169"/>
    </location>
</feature>
<evidence type="ECO:0000256" key="1">
    <source>
        <dbReference type="ARBA" id="ARBA00004123"/>
    </source>
</evidence>
<dbReference type="STRING" id="1077348.A0A2G8SAZ3"/>
<dbReference type="InterPro" id="IPR004827">
    <property type="entry name" value="bZIP"/>
</dbReference>
<dbReference type="AlphaFoldDB" id="A0A2G8SAZ3"/>
<sequence length="370" mass="39870">MQHPFGGGREGGGMFPVPAGYDEDAIGRALRAMQQDAPAPPQAHSNPPPVMGPPPVPLMPPGASGGPQVTEMFLAALPWLQYLQIQQQQAGAGQIPHPSQGPMPSMHGHGHGRGHGQQQHTPQHPFYPQQQQELVAHQQQQQRTLSPSQFGVMPPRRPSSQPQQQGGFPFMPPPHQQSPSFSAGHFGTLLPLEASSSQMEGIMPLPGPMQRSSSAGNTPSPEATHGIDPAEMDATTIAEDKRRRNTAASARFRIKKKQWTLNLERTIGDLSGRVEELEREASELRRENGWLKEIVMLKSKRLAGIVPELEPSPSGSGSGGAGASGSGSGSGGPRHEQTPEEEESEEEAEEADQQRTRSGRNEKGKGRQQR</sequence>
<evidence type="ECO:0000256" key="5">
    <source>
        <dbReference type="ARBA" id="ARBA00023242"/>
    </source>
</evidence>
<feature type="region of interest" description="Disordered" evidence="7">
    <location>
        <begin position="306"/>
        <end position="370"/>
    </location>
</feature>
<comment type="subcellular location">
    <subcellularLocation>
        <location evidence="1">Nucleus</location>
    </subcellularLocation>
</comment>
<organism evidence="9 10">
    <name type="scientific">Ganoderma sinense ZZ0214-1</name>
    <dbReference type="NCBI Taxonomy" id="1077348"/>
    <lineage>
        <taxon>Eukaryota</taxon>
        <taxon>Fungi</taxon>
        <taxon>Dikarya</taxon>
        <taxon>Basidiomycota</taxon>
        <taxon>Agaricomycotina</taxon>
        <taxon>Agaricomycetes</taxon>
        <taxon>Polyporales</taxon>
        <taxon>Polyporaceae</taxon>
        <taxon>Ganoderma</taxon>
    </lineage>
</organism>
<protein>
    <submittedName>
        <fullName evidence="9">Transcription factor</fullName>
    </submittedName>
</protein>
<feature type="compositionally biased region" description="Polar residues" evidence="7">
    <location>
        <begin position="210"/>
        <end position="221"/>
    </location>
</feature>
<accession>A0A2G8SAZ3</accession>
<dbReference type="EMBL" id="AYKW01000013">
    <property type="protein sequence ID" value="PIL30934.1"/>
    <property type="molecule type" value="Genomic_DNA"/>
</dbReference>
<feature type="compositionally biased region" description="Low complexity" evidence="7">
    <location>
        <begin position="90"/>
        <end position="107"/>
    </location>
</feature>
<keyword evidence="4" id="KW-0804">Transcription</keyword>
<dbReference type="InterPro" id="IPR046347">
    <property type="entry name" value="bZIP_sf"/>
</dbReference>
<dbReference type="PROSITE" id="PS00036">
    <property type="entry name" value="BZIP_BASIC"/>
    <property type="match status" value="1"/>
</dbReference>
<evidence type="ECO:0000256" key="6">
    <source>
        <dbReference type="SAM" id="Coils"/>
    </source>
</evidence>
<evidence type="ECO:0000313" key="10">
    <source>
        <dbReference type="Proteomes" id="UP000230002"/>
    </source>
</evidence>
<evidence type="ECO:0000256" key="2">
    <source>
        <dbReference type="ARBA" id="ARBA00023015"/>
    </source>
</evidence>
<dbReference type="OrthoDB" id="1939598at2759"/>
<feature type="compositionally biased region" description="Acidic residues" evidence="7">
    <location>
        <begin position="339"/>
        <end position="351"/>
    </location>
</feature>
<feature type="domain" description="BZIP" evidence="8">
    <location>
        <begin position="239"/>
        <end position="293"/>
    </location>
</feature>
<dbReference type="Pfam" id="PF07716">
    <property type="entry name" value="bZIP_2"/>
    <property type="match status" value="1"/>
</dbReference>
<keyword evidence="6" id="KW-0175">Coiled coil</keyword>
<dbReference type="Proteomes" id="UP000230002">
    <property type="component" value="Unassembled WGS sequence"/>
</dbReference>
<evidence type="ECO:0000313" key="9">
    <source>
        <dbReference type="EMBL" id="PIL30934.1"/>
    </source>
</evidence>
<name>A0A2G8SAZ3_9APHY</name>
<dbReference type="PANTHER" id="PTHR13044:SF14">
    <property type="entry name" value="CRYPTOCEPHAL, ISOFORM A"/>
    <property type="match status" value="1"/>
</dbReference>
<keyword evidence="2" id="KW-0805">Transcription regulation</keyword>
<keyword evidence="5" id="KW-0539">Nucleus</keyword>
<feature type="compositionally biased region" description="Low complexity" evidence="7">
    <location>
        <begin position="116"/>
        <end position="142"/>
    </location>
</feature>
<proteinExistence type="predicted"/>
<dbReference type="SUPFAM" id="SSF57959">
    <property type="entry name" value="Leucine zipper domain"/>
    <property type="match status" value="1"/>
</dbReference>
<feature type="region of interest" description="Disordered" evidence="7">
    <location>
        <begin position="34"/>
        <end position="64"/>
    </location>
</feature>
<reference evidence="9 10" key="1">
    <citation type="journal article" date="2015" name="Sci. Rep.">
        <title>Chromosome-level genome map provides insights into diverse defense mechanisms in the medicinal fungus Ganoderma sinense.</title>
        <authorList>
            <person name="Zhu Y."/>
            <person name="Xu J."/>
            <person name="Sun C."/>
            <person name="Zhou S."/>
            <person name="Xu H."/>
            <person name="Nelson D.R."/>
            <person name="Qian J."/>
            <person name="Song J."/>
            <person name="Luo H."/>
            <person name="Xiang L."/>
            <person name="Li Y."/>
            <person name="Xu Z."/>
            <person name="Ji A."/>
            <person name="Wang L."/>
            <person name="Lu S."/>
            <person name="Hayward A."/>
            <person name="Sun W."/>
            <person name="Li X."/>
            <person name="Schwartz D.C."/>
            <person name="Wang Y."/>
            <person name="Chen S."/>
        </authorList>
    </citation>
    <scope>NUCLEOTIDE SEQUENCE [LARGE SCALE GENOMIC DNA]</scope>
    <source>
        <strain evidence="9 10">ZZ0214-1</strain>
    </source>
</reference>
<keyword evidence="10" id="KW-1185">Reference proteome</keyword>
<dbReference type="SMART" id="SM00338">
    <property type="entry name" value="BRLZ"/>
    <property type="match status" value="1"/>
</dbReference>
<feature type="compositionally biased region" description="Pro residues" evidence="7">
    <location>
        <begin position="38"/>
        <end position="60"/>
    </location>
</feature>
<comment type="caution">
    <text evidence="9">The sequence shown here is derived from an EMBL/GenBank/DDBJ whole genome shotgun (WGS) entry which is preliminary data.</text>
</comment>
<dbReference type="CDD" id="cd14705">
    <property type="entry name" value="bZIP_Zip1"/>
    <property type="match status" value="1"/>
</dbReference>
<evidence type="ECO:0000256" key="4">
    <source>
        <dbReference type="ARBA" id="ARBA00023163"/>
    </source>
</evidence>
<dbReference type="PROSITE" id="PS50217">
    <property type="entry name" value="BZIP"/>
    <property type="match status" value="1"/>
</dbReference>
<evidence type="ECO:0000256" key="3">
    <source>
        <dbReference type="ARBA" id="ARBA00023125"/>
    </source>
</evidence>
<feature type="region of interest" description="Disordered" evidence="7">
    <location>
        <begin position="90"/>
        <end position="186"/>
    </location>
</feature>
<dbReference type="GO" id="GO:0005634">
    <property type="term" value="C:nucleus"/>
    <property type="evidence" value="ECO:0007669"/>
    <property type="project" value="UniProtKB-SubCell"/>
</dbReference>
<feature type="compositionally biased region" description="Basic and acidic residues" evidence="7">
    <location>
        <begin position="352"/>
        <end position="370"/>
    </location>
</feature>
<feature type="region of interest" description="Disordered" evidence="7">
    <location>
        <begin position="207"/>
        <end position="249"/>
    </location>
</feature>
<feature type="coiled-coil region" evidence="6">
    <location>
        <begin position="260"/>
        <end position="294"/>
    </location>
</feature>
<feature type="compositionally biased region" description="Gly residues" evidence="7">
    <location>
        <begin position="316"/>
        <end position="332"/>
    </location>
</feature>
<dbReference type="GO" id="GO:0000977">
    <property type="term" value="F:RNA polymerase II transcription regulatory region sequence-specific DNA binding"/>
    <property type="evidence" value="ECO:0007669"/>
    <property type="project" value="TreeGrafter"/>
</dbReference>
<dbReference type="Gene3D" id="1.20.5.170">
    <property type="match status" value="1"/>
</dbReference>